<gene>
    <name evidence="1" type="ORF">SAMN04488105_104171</name>
</gene>
<proteinExistence type="predicted"/>
<name>A0A1G7DE50_9RHOB</name>
<organism evidence="1 2">
    <name type="scientific">Salipiger thiooxidans</name>
    <dbReference type="NCBI Taxonomy" id="282683"/>
    <lineage>
        <taxon>Bacteria</taxon>
        <taxon>Pseudomonadati</taxon>
        <taxon>Pseudomonadota</taxon>
        <taxon>Alphaproteobacteria</taxon>
        <taxon>Rhodobacterales</taxon>
        <taxon>Roseobacteraceae</taxon>
        <taxon>Salipiger</taxon>
    </lineage>
</organism>
<protein>
    <submittedName>
        <fullName evidence="1">Uncharacterized protein</fullName>
    </submittedName>
</protein>
<dbReference type="AlphaFoldDB" id="A0A1G7DE50"/>
<dbReference type="STRING" id="282683.SAMN04488105_104171"/>
<evidence type="ECO:0000313" key="2">
    <source>
        <dbReference type="Proteomes" id="UP000198994"/>
    </source>
</evidence>
<evidence type="ECO:0000313" key="1">
    <source>
        <dbReference type="EMBL" id="SDE49888.1"/>
    </source>
</evidence>
<dbReference type="Proteomes" id="UP000198994">
    <property type="component" value="Unassembled WGS sequence"/>
</dbReference>
<sequence length="76" mass="8567">MPVVRDDAFFHETWVRYDGAAPSRENCEVICHGRIADVQRLAASCNVIGIPGEAHRGFDMKRCRLLRRRGDRAAGL</sequence>
<accession>A0A1G7DE50</accession>
<dbReference type="EMBL" id="FNAV01000004">
    <property type="protein sequence ID" value="SDE49888.1"/>
    <property type="molecule type" value="Genomic_DNA"/>
</dbReference>
<reference evidence="2" key="1">
    <citation type="submission" date="2016-10" db="EMBL/GenBank/DDBJ databases">
        <authorList>
            <person name="Varghese N."/>
            <person name="Submissions S."/>
        </authorList>
    </citation>
    <scope>NUCLEOTIDE SEQUENCE [LARGE SCALE GENOMIC DNA]</scope>
    <source>
        <strain evidence="2">DSM 10146</strain>
    </source>
</reference>
<keyword evidence="2" id="KW-1185">Reference proteome</keyword>